<dbReference type="PANTHER" id="PTHR37610:SF40">
    <property type="entry name" value="OS01G0909600 PROTEIN"/>
    <property type="match status" value="1"/>
</dbReference>
<name>A0AAD5NWI1_ACENE</name>
<feature type="region of interest" description="Disordered" evidence="1">
    <location>
        <begin position="407"/>
        <end position="450"/>
    </location>
</feature>
<feature type="compositionally biased region" description="Polar residues" evidence="1">
    <location>
        <begin position="426"/>
        <end position="439"/>
    </location>
</feature>
<reference evidence="3" key="1">
    <citation type="journal article" date="2022" name="Plant J.">
        <title>Strategies of tolerance reflected in two North American maple genomes.</title>
        <authorList>
            <person name="McEvoy S.L."/>
            <person name="Sezen U.U."/>
            <person name="Trouern-Trend A."/>
            <person name="McMahon S.M."/>
            <person name="Schaberg P.G."/>
            <person name="Yang J."/>
            <person name="Wegrzyn J.L."/>
            <person name="Swenson N.G."/>
        </authorList>
    </citation>
    <scope>NUCLEOTIDE SEQUENCE</scope>
    <source>
        <strain evidence="3">91603</strain>
    </source>
</reference>
<keyword evidence="4" id="KW-1185">Reference proteome</keyword>
<feature type="compositionally biased region" description="Basic and acidic residues" evidence="1">
    <location>
        <begin position="223"/>
        <end position="239"/>
    </location>
</feature>
<evidence type="ECO:0000259" key="2">
    <source>
        <dbReference type="Pfam" id="PF22936"/>
    </source>
</evidence>
<organism evidence="3 4">
    <name type="scientific">Acer negundo</name>
    <name type="common">Box elder</name>
    <dbReference type="NCBI Taxonomy" id="4023"/>
    <lineage>
        <taxon>Eukaryota</taxon>
        <taxon>Viridiplantae</taxon>
        <taxon>Streptophyta</taxon>
        <taxon>Embryophyta</taxon>
        <taxon>Tracheophyta</taxon>
        <taxon>Spermatophyta</taxon>
        <taxon>Magnoliopsida</taxon>
        <taxon>eudicotyledons</taxon>
        <taxon>Gunneridae</taxon>
        <taxon>Pentapetalae</taxon>
        <taxon>rosids</taxon>
        <taxon>malvids</taxon>
        <taxon>Sapindales</taxon>
        <taxon>Sapindaceae</taxon>
        <taxon>Hippocastanoideae</taxon>
        <taxon>Acereae</taxon>
        <taxon>Acer</taxon>
    </lineage>
</organism>
<feature type="domain" description="Retrovirus-related Pol polyprotein from transposon TNT 1-94-like beta-barrel" evidence="2">
    <location>
        <begin position="332"/>
        <end position="380"/>
    </location>
</feature>
<accession>A0AAD5NWI1</accession>
<dbReference type="EMBL" id="JAJSOW010000101">
    <property type="protein sequence ID" value="KAI9182752.1"/>
    <property type="molecule type" value="Genomic_DNA"/>
</dbReference>
<evidence type="ECO:0000256" key="1">
    <source>
        <dbReference type="SAM" id="MobiDB-lite"/>
    </source>
</evidence>
<dbReference type="Pfam" id="PF14223">
    <property type="entry name" value="Retrotran_gag_2"/>
    <property type="match status" value="1"/>
</dbReference>
<dbReference type="Proteomes" id="UP001064489">
    <property type="component" value="Chromosome 4"/>
</dbReference>
<dbReference type="AlphaFoldDB" id="A0AAD5NWI1"/>
<dbReference type="PANTHER" id="PTHR37610">
    <property type="entry name" value="CCHC-TYPE DOMAIN-CONTAINING PROTEIN"/>
    <property type="match status" value="1"/>
</dbReference>
<proteinExistence type="predicted"/>
<feature type="region of interest" description="Disordered" evidence="1">
    <location>
        <begin position="200"/>
        <end position="250"/>
    </location>
</feature>
<evidence type="ECO:0000313" key="4">
    <source>
        <dbReference type="Proteomes" id="UP001064489"/>
    </source>
</evidence>
<comment type="caution">
    <text evidence="3">The sequence shown here is derived from an EMBL/GenBank/DDBJ whole genome shotgun (WGS) entry which is preliminary data.</text>
</comment>
<reference evidence="3" key="2">
    <citation type="submission" date="2023-02" db="EMBL/GenBank/DDBJ databases">
        <authorList>
            <person name="Swenson N.G."/>
            <person name="Wegrzyn J.L."/>
            <person name="Mcevoy S.L."/>
        </authorList>
    </citation>
    <scope>NUCLEOTIDE SEQUENCE</scope>
    <source>
        <strain evidence="3">91603</strain>
        <tissue evidence="3">Leaf</tissue>
    </source>
</reference>
<sequence>MADSDSNPSLKLSSILLNGYNYITWSRAVTLSLGGKKKLKFINGNSTCPADVADSKYEDWMASDQLVRSWLLNSMEPHVAEIFTFSDSAKALWYSLTEFYGNQNNATRIFELKTEITAAEQGDKTFSEHLRFLKKLWDELNIYRPHTTDERIILQRVEENKIFSLLNGLKPDYENLRSNVIMGSQLPSFSNVCNAVQREKTRRKTMKVETEPFSKKFKSHALASEKNDKKNHPSSEKGKNTYQNKGRKGSYHCDHCGKNGHTKDRCWELHPHLKKDRAALAESPITMNQLSQLLQKLSKSMPSSDVLDQSVSTHVSGNLRAYLTSSSKSDFWIIDSGATDHMAKNPSCVYDFLPQTEKHDVTVVNGSTIPVLGKGKIKFLQNYSSSDSLVVPLGENLNDLIPLPIVTENSNSDQQEDSQQEDTIVSDPSNEHLSPPSTASDDHSIPPEQE</sequence>
<gene>
    <name evidence="3" type="ORF">LWI28_028584</name>
</gene>
<protein>
    <recommendedName>
        <fullName evidence="2">Retrovirus-related Pol polyprotein from transposon TNT 1-94-like beta-barrel domain-containing protein</fullName>
    </recommendedName>
</protein>
<dbReference type="InterPro" id="IPR054722">
    <property type="entry name" value="PolX-like_BBD"/>
</dbReference>
<dbReference type="Pfam" id="PF22936">
    <property type="entry name" value="Pol_BBD"/>
    <property type="match status" value="1"/>
</dbReference>
<evidence type="ECO:0000313" key="3">
    <source>
        <dbReference type="EMBL" id="KAI9182752.1"/>
    </source>
</evidence>
<feature type="compositionally biased region" description="Basic and acidic residues" evidence="1">
    <location>
        <begin position="440"/>
        <end position="450"/>
    </location>
</feature>